<dbReference type="GO" id="GO:0005737">
    <property type="term" value="C:cytoplasm"/>
    <property type="evidence" value="ECO:0007669"/>
    <property type="project" value="TreeGrafter"/>
</dbReference>
<dbReference type="PANTHER" id="PTHR43920">
    <property type="entry name" value="CHLORIDE INTRACELLULAR CHANNEL, ISOFORM A"/>
    <property type="match status" value="1"/>
</dbReference>
<dbReference type="STRING" id="70667.A0A0X3PNF1"/>
<dbReference type="Gene3D" id="3.40.30.10">
    <property type="entry name" value="Glutaredoxin"/>
    <property type="match status" value="1"/>
</dbReference>
<reference evidence="2" key="1">
    <citation type="submission" date="2016-01" db="EMBL/GenBank/DDBJ databases">
        <title>Reference transcriptome for the parasite Schistocephalus solidus: insights into the molecular evolution of parasitism.</title>
        <authorList>
            <person name="Hebert F.O."/>
            <person name="Grambauer S."/>
            <person name="Barber I."/>
            <person name="Landry C.R."/>
            <person name="Aubin-Horth N."/>
        </authorList>
    </citation>
    <scope>NUCLEOTIDE SEQUENCE</scope>
</reference>
<dbReference type="SUPFAM" id="SSF47616">
    <property type="entry name" value="GST C-terminal domain-like"/>
    <property type="match status" value="1"/>
</dbReference>
<dbReference type="GO" id="GO:0016324">
    <property type="term" value="C:apical plasma membrane"/>
    <property type="evidence" value="ECO:0007669"/>
    <property type="project" value="TreeGrafter"/>
</dbReference>
<name>A0A0X3PNF1_SCHSO</name>
<dbReference type="Proteomes" id="UP000275846">
    <property type="component" value="Unassembled WGS sequence"/>
</dbReference>
<dbReference type="Pfam" id="PF13410">
    <property type="entry name" value="GST_C_2"/>
    <property type="match status" value="1"/>
</dbReference>
<dbReference type="EMBL" id="UYSU01037288">
    <property type="protein sequence ID" value="VDL98840.1"/>
    <property type="molecule type" value="Genomic_DNA"/>
</dbReference>
<dbReference type="AlphaFoldDB" id="A0A0X3PNF1"/>
<dbReference type="OrthoDB" id="1935530at2759"/>
<dbReference type="InterPro" id="IPR036282">
    <property type="entry name" value="Glutathione-S-Trfase_C_sf"/>
</dbReference>
<sequence>MSISTEEFQQALRQLPGLPEVRLFVKAAFYNRDQPAADVFGQQWLMVFHYMSEQNLIKLELVPVSFDNEPEDYKYLHASRRLPAVLLPDFQLAASTTDELESLLRKFQHPSMKLPFESEEVATAELAFLDIYKSMFNFARNGTERPLLSALQHLEDYLQKRNTRFLLGDTLSFADCVLMPRLQHLRVVLRAIKNWDIPVTFLNIWKYVKAMYEDPTFTACCPLDRDILMHYKENKALQIPMLTKDTMGEALRSCPSGLKA</sequence>
<dbReference type="InterPro" id="IPR010987">
    <property type="entry name" value="Glutathione-S-Trfase_C-like"/>
</dbReference>
<evidence type="ECO:0000313" key="5">
    <source>
        <dbReference type="WBParaSite" id="SSLN_0001292501-mRNA-1"/>
    </source>
</evidence>
<dbReference type="PANTHER" id="PTHR43920:SF5">
    <property type="entry name" value="CHLORIDE INTRACELLULAR CHANNEL CLIC"/>
    <property type="match status" value="1"/>
</dbReference>
<keyword evidence="4" id="KW-1185">Reference proteome</keyword>
<evidence type="ECO:0000259" key="1">
    <source>
        <dbReference type="PROSITE" id="PS50405"/>
    </source>
</evidence>
<evidence type="ECO:0000313" key="2">
    <source>
        <dbReference type="EMBL" id="JAP53425.1"/>
    </source>
</evidence>
<evidence type="ECO:0000313" key="4">
    <source>
        <dbReference type="Proteomes" id="UP000275846"/>
    </source>
</evidence>
<dbReference type="GO" id="GO:0005254">
    <property type="term" value="F:chloride channel activity"/>
    <property type="evidence" value="ECO:0007669"/>
    <property type="project" value="TreeGrafter"/>
</dbReference>
<reference evidence="3 4" key="3">
    <citation type="submission" date="2018-11" db="EMBL/GenBank/DDBJ databases">
        <authorList>
            <consortium name="Pathogen Informatics"/>
        </authorList>
    </citation>
    <scope>NUCLEOTIDE SEQUENCE [LARGE SCALE GENOMIC DNA]</scope>
    <source>
        <strain evidence="3 4">NST_G2</strain>
    </source>
</reference>
<proteinExistence type="predicted"/>
<reference evidence="5" key="2">
    <citation type="submission" date="2016-06" db="UniProtKB">
        <authorList>
            <consortium name="WormBaseParasite"/>
        </authorList>
    </citation>
    <scope>IDENTIFICATION</scope>
</reference>
<accession>A0A0X3PNF1</accession>
<dbReference type="WBParaSite" id="SSLN_0001292501-mRNA-1">
    <property type="protein sequence ID" value="SSLN_0001292501-mRNA-1"/>
    <property type="gene ID" value="SSLN_0001292501"/>
</dbReference>
<gene>
    <name evidence="2" type="primary">EXC4</name>
    <name evidence="3" type="ORF">SSLN_LOCUS12455</name>
    <name evidence="2" type="ORF">TR154647</name>
</gene>
<organism evidence="2">
    <name type="scientific">Schistocephalus solidus</name>
    <name type="common">Tapeworm</name>
    <dbReference type="NCBI Taxonomy" id="70667"/>
    <lineage>
        <taxon>Eukaryota</taxon>
        <taxon>Metazoa</taxon>
        <taxon>Spiralia</taxon>
        <taxon>Lophotrochozoa</taxon>
        <taxon>Platyhelminthes</taxon>
        <taxon>Cestoda</taxon>
        <taxon>Eucestoda</taxon>
        <taxon>Diphyllobothriidea</taxon>
        <taxon>Diphyllobothriidae</taxon>
        <taxon>Schistocephalus</taxon>
    </lineage>
</organism>
<evidence type="ECO:0000313" key="3">
    <source>
        <dbReference type="EMBL" id="VDL98840.1"/>
    </source>
</evidence>
<dbReference type="EMBL" id="GEEE01009800">
    <property type="protein sequence ID" value="JAP53425.1"/>
    <property type="molecule type" value="Transcribed_RNA"/>
</dbReference>
<dbReference type="PROSITE" id="PS50405">
    <property type="entry name" value="GST_CTER"/>
    <property type="match status" value="1"/>
</dbReference>
<feature type="domain" description="GST C-terminal" evidence="1">
    <location>
        <begin position="90"/>
        <end position="238"/>
    </location>
</feature>
<dbReference type="Gene3D" id="1.20.1050.10">
    <property type="match status" value="1"/>
</dbReference>
<protein>
    <submittedName>
        <fullName evidence="2 5">Chloride intracellular channel exc-4</fullName>
    </submittedName>
</protein>